<evidence type="ECO:0000313" key="12">
    <source>
        <dbReference type="EMBL" id="CAC5355822.1"/>
    </source>
</evidence>
<keyword evidence="13" id="KW-1185">Reference proteome</keyword>
<dbReference type="EMBL" id="CACVKT020000092">
    <property type="protein sequence ID" value="CAC5355822.1"/>
    <property type="molecule type" value="Genomic_DNA"/>
</dbReference>
<dbReference type="GO" id="GO:0019898">
    <property type="term" value="C:extrinsic component of membrane"/>
    <property type="evidence" value="ECO:0007669"/>
    <property type="project" value="TreeGrafter"/>
</dbReference>
<evidence type="ECO:0000259" key="9">
    <source>
        <dbReference type="PROSITE" id="PS50002"/>
    </source>
</evidence>
<dbReference type="InterPro" id="IPR051336">
    <property type="entry name" value="RhoGEF_Guanine_NuclExch_SF"/>
</dbReference>
<dbReference type="Pfam" id="PF00435">
    <property type="entry name" value="Spectrin"/>
    <property type="match status" value="1"/>
</dbReference>
<evidence type="ECO:0000256" key="3">
    <source>
        <dbReference type="ARBA" id="ARBA00022490"/>
    </source>
</evidence>
<gene>
    <name evidence="12" type="ORF">MCOR_326</name>
</gene>
<dbReference type="SMART" id="SM00326">
    <property type="entry name" value="SH3"/>
    <property type="match status" value="1"/>
</dbReference>
<dbReference type="PANTHER" id="PTHR22826:SF106">
    <property type="entry name" value="TRIO, ISOFORM A"/>
    <property type="match status" value="1"/>
</dbReference>
<dbReference type="GO" id="GO:0005085">
    <property type="term" value="F:guanyl-nucleotide exchange factor activity"/>
    <property type="evidence" value="ECO:0007669"/>
    <property type="project" value="UniProtKB-KW"/>
</dbReference>
<keyword evidence="2 6" id="KW-0728">SH3 domain</keyword>
<dbReference type="SMART" id="SM00233">
    <property type="entry name" value="PH"/>
    <property type="match status" value="1"/>
</dbReference>
<feature type="domain" description="SH3" evidence="9">
    <location>
        <begin position="614"/>
        <end position="681"/>
    </location>
</feature>
<dbReference type="InterPro" id="IPR001849">
    <property type="entry name" value="PH_domain"/>
</dbReference>
<feature type="domain" description="DH" evidence="11">
    <location>
        <begin position="190"/>
        <end position="363"/>
    </location>
</feature>
<dbReference type="Gene3D" id="1.20.900.10">
    <property type="entry name" value="Dbl homology (DH) domain"/>
    <property type="match status" value="1"/>
</dbReference>
<evidence type="ECO:0000256" key="8">
    <source>
        <dbReference type="SAM" id="SignalP"/>
    </source>
</evidence>
<dbReference type="InterPro" id="IPR001452">
    <property type="entry name" value="SH3_domain"/>
</dbReference>
<dbReference type="SMART" id="SM00150">
    <property type="entry name" value="SPEC"/>
    <property type="match status" value="1"/>
</dbReference>
<dbReference type="PROSITE" id="PS50003">
    <property type="entry name" value="PH_DOMAIN"/>
    <property type="match status" value="1"/>
</dbReference>
<keyword evidence="4" id="KW-0597">Phosphoprotein</keyword>
<evidence type="ECO:0000256" key="2">
    <source>
        <dbReference type="ARBA" id="ARBA00022443"/>
    </source>
</evidence>
<dbReference type="InterPro" id="IPR055251">
    <property type="entry name" value="SOS1_NGEF_PH"/>
</dbReference>
<dbReference type="InterPro" id="IPR000219">
    <property type="entry name" value="DH_dom"/>
</dbReference>
<evidence type="ECO:0000256" key="1">
    <source>
        <dbReference type="ARBA" id="ARBA00004496"/>
    </source>
</evidence>
<dbReference type="EC" id="2.7.11.1" evidence="12"/>
<evidence type="ECO:0000313" key="13">
    <source>
        <dbReference type="Proteomes" id="UP000507470"/>
    </source>
</evidence>
<dbReference type="SUPFAM" id="SSF50729">
    <property type="entry name" value="PH domain-like"/>
    <property type="match status" value="1"/>
</dbReference>
<dbReference type="InterPro" id="IPR035899">
    <property type="entry name" value="DBL_dom_sf"/>
</dbReference>
<accession>A0A6J7ZWS7</accession>
<feature type="domain" description="PH" evidence="10">
    <location>
        <begin position="375"/>
        <end position="487"/>
    </location>
</feature>
<dbReference type="SUPFAM" id="SSF48065">
    <property type="entry name" value="DBL homology domain (DH-domain)"/>
    <property type="match status" value="1"/>
</dbReference>
<dbReference type="InterPro" id="IPR018159">
    <property type="entry name" value="Spectrin/alpha-actinin"/>
</dbReference>
<dbReference type="PROSITE" id="PS50010">
    <property type="entry name" value="DH_2"/>
    <property type="match status" value="1"/>
</dbReference>
<feature type="region of interest" description="Disordered" evidence="7">
    <location>
        <begin position="151"/>
        <end position="185"/>
    </location>
</feature>
<dbReference type="GO" id="GO:0004674">
    <property type="term" value="F:protein serine/threonine kinase activity"/>
    <property type="evidence" value="ECO:0007669"/>
    <property type="project" value="UniProtKB-EC"/>
</dbReference>
<dbReference type="PANTHER" id="PTHR22826">
    <property type="entry name" value="RHO GUANINE EXCHANGE FACTOR-RELATED"/>
    <property type="match status" value="1"/>
</dbReference>
<dbReference type="Gene3D" id="2.30.30.40">
    <property type="entry name" value="SH3 Domains"/>
    <property type="match status" value="1"/>
</dbReference>
<protein>
    <submittedName>
        <fullName evidence="12">KALRN</fullName>
        <ecNumber evidence="12">2.7.11.1</ecNumber>
    </submittedName>
</protein>
<keyword evidence="12" id="KW-0808">Transferase</keyword>
<dbReference type="Pfam" id="PF22697">
    <property type="entry name" value="SOS1_NGEF_PH"/>
    <property type="match status" value="1"/>
</dbReference>
<feature type="signal peptide" evidence="8">
    <location>
        <begin position="1"/>
        <end position="19"/>
    </location>
</feature>
<dbReference type="PROSITE" id="PS50002">
    <property type="entry name" value="SH3"/>
    <property type="match status" value="1"/>
</dbReference>
<dbReference type="AlphaFoldDB" id="A0A6J7ZWS7"/>
<dbReference type="Proteomes" id="UP000507470">
    <property type="component" value="Unassembled WGS sequence"/>
</dbReference>
<dbReference type="InterPro" id="IPR047054">
    <property type="entry name" value="Kalirin_TRIO_PH_1"/>
</dbReference>
<dbReference type="CDD" id="cd13240">
    <property type="entry name" value="PH1_Kalirin_Trio_like"/>
    <property type="match status" value="1"/>
</dbReference>
<keyword evidence="8" id="KW-0732">Signal</keyword>
<proteinExistence type="predicted"/>
<organism evidence="12 13">
    <name type="scientific">Mytilus coruscus</name>
    <name type="common">Sea mussel</name>
    <dbReference type="NCBI Taxonomy" id="42192"/>
    <lineage>
        <taxon>Eukaryota</taxon>
        <taxon>Metazoa</taxon>
        <taxon>Spiralia</taxon>
        <taxon>Lophotrochozoa</taxon>
        <taxon>Mollusca</taxon>
        <taxon>Bivalvia</taxon>
        <taxon>Autobranchia</taxon>
        <taxon>Pteriomorphia</taxon>
        <taxon>Mytilida</taxon>
        <taxon>Mytiloidea</taxon>
        <taxon>Mytilidae</taxon>
        <taxon>Mytilinae</taxon>
        <taxon>Mytilus</taxon>
    </lineage>
</organism>
<dbReference type="GO" id="GO:0007411">
    <property type="term" value="P:axon guidance"/>
    <property type="evidence" value="ECO:0007669"/>
    <property type="project" value="TreeGrafter"/>
</dbReference>
<feature type="region of interest" description="Disordered" evidence="7">
    <location>
        <begin position="700"/>
        <end position="730"/>
    </location>
</feature>
<dbReference type="Gene3D" id="1.20.58.60">
    <property type="match status" value="1"/>
</dbReference>
<dbReference type="InterPro" id="IPR002017">
    <property type="entry name" value="Spectrin_repeat"/>
</dbReference>
<evidence type="ECO:0000259" key="10">
    <source>
        <dbReference type="PROSITE" id="PS50003"/>
    </source>
</evidence>
<evidence type="ECO:0000259" key="11">
    <source>
        <dbReference type="PROSITE" id="PS50010"/>
    </source>
</evidence>
<dbReference type="InterPro" id="IPR036028">
    <property type="entry name" value="SH3-like_dom_sf"/>
</dbReference>
<dbReference type="OrthoDB" id="10256089at2759"/>
<dbReference type="FunFam" id="1.20.900.10:FF:000001">
    <property type="entry name" value="Guanine nucleotide exchange factor DBS"/>
    <property type="match status" value="1"/>
</dbReference>
<dbReference type="SMART" id="SM00325">
    <property type="entry name" value="RhoGEF"/>
    <property type="match status" value="1"/>
</dbReference>
<dbReference type="CDD" id="cd00160">
    <property type="entry name" value="RhoGEF"/>
    <property type="match status" value="1"/>
</dbReference>
<dbReference type="SUPFAM" id="SSF50044">
    <property type="entry name" value="SH3-domain"/>
    <property type="match status" value="1"/>
</dbReference>
<keyword evidence="3" id="KW-0963">Cytoplasm</keyword>
<dbReference type="InterPro" id="IPR011993">
    <property type="entry name" value="PH-like_dom_sf"/>
</dbReference>
<evidence type="ECO:0000256" key="7">
    <source>
        <dbReference type="SAM" id="MobiDB-lite"/>
    </source>
</evidence>
<dbReference type="Gene3D" id="2.30.29.30">
    <property type="entry name" value="Pleckstrin-homology domain (PH domain)/Phosphotyrosine-binding domain (PTB)"/>
    <property type="match status" value="1"/>
</dbReference>
<keyword evidence="5" id="KW-0344">Guanine-nucleotide releasing factor</keyword>
<sequence>MLIGLFLFVVATLDQLLQQENLVLEYWTVKKKKLEQCHQYVLFEQSAKQALDWIKDYGEAYLATHQHVGNSQQETEALRKEYYDFRSRAKETRESVRLLLSLADSFMAKGNIHANSIRQWCDAVDKRYKDFSVRLDKYRHKLEAKLGVKEEVQKEEKKEDQRHSDSSIEEKVLHHTPKELTEEKRKSARRREFIMAELLQTERTYVKDLETCVKCYINAMSEQNCPPGIWSRQKVVFGNIEEIYEFHNKIFLKELEKYETIPEDVGHCFVTWASKFSIYVTYCRNKPDSNQTLVEHAGSYFEELQQKASLAEPLASYLIKPVQRITKYQLLLKDLLACCEGHIGEIKDGLEVMMCVPKKANDAMHLSMLEGLEDNLEALGEVFLQDQFLVWDPKQLIRKGRERHLFLFDMCLIFAKEVKDSNGKAKYMFKFKLMIPDLNITEHIEGDETKFALWTGRAPISDYRIILKANNLETKQNWVKKLRELMQERMTYMHEALRDKPPTLFKPTQASKAFHTPTKMSLLGDVRRRDVQLKKDSLYHTPSRIFVYVLWWAEYEVIRLNGPINSVLSLSVQGPDGDTSLDDLPIERRGSLTSLISITTTGTSASDSSSSGGPKPDVTVVIENYSAANNSEITVLKGQQVEVIDPTPGEPNWCMVRAINCEDGEPCQGLVPIASLKPIPMLRGPGNRNSMDIDEAYGDDQAGREESPANKRKSSFRKWLAPGRKKSQTKFEKPAMFDEIEKRVIMGTLGTRPNDKSYDTEIDVNNTAEIASAVETTASNHL</sequence>
<evidence type="ECO:0000256" key="4">
    <source>
        <dbReference type="ARBA" id="ARBA00022553"/>
    </source>
</evidence>
<name>A0A6J7ZWS7_MYTCO</name>
<dbReference type="SUPFAM" id="SSF46966">
    <property type="entry name" value="Spectrin repeat"/>
    <property type="match status" value="1"/>
</dbReference>
<dbReference type="GO" id="GO:0005737">
    <property type="term" value="C:cytoplasm"/>
    <property type="evidence" value="ECO:0007669"/>
    <property type="project" value="UniProtKB-SubCell"/>
</dbReference>
<evidence type="ECO:0000256" key="6">
    <source>
        <dbReference type="PROSITE-ProRule" id="PRU00192"/>
    </source>
</evidence>
<dbReference type="Pfam" id="PF00621">
    <property type="entry name" value="RhoGEF"/>
    <property type="match status" value="1"/>
</dbReference>
<reference evidence="12 13" key="1">
    <citation type="submission" date="2020-06" db="EMBL/GenBank/DDBJ databases">
        <authorList>
            <person name="Li R."/>
            <person name="Bekaert M."/>
        </authorList>
    </citation>
    <scope>NUCLEOTIDE SEQUENCE [LARGE SCALE GENOMIC DNA]</scope>
    <source>
        <strain evidence="13">wild</strain>
    </source>
</reference>
<feature type="chain" id="PRO_5026914029" evidence="8">
    <location>
        <begin position="20"/>
        <end position="782"/>
    </location>
</feature>
<evidence type="ECO:0000256" key="5">
    <source>
        <dbReference type="ARBA" id="ARBA00022658"/>
    </source>
</evidence>
<comment type="subcellular location">
    <subcellularLocation>
        <location evidence="1">Cytoplasm</location>
    </subcellularLocation>
</comment>